<evidence type="ECO:0000256" key="5">
    <source>
        <dbReference type="ARBA" id="ARBA00022692"/>
    </source>
</evidence>
<dbReference type="InterPro" id="IPR023171">
    <property type="entry name" value="Na/H_antiporter_dom_sf"/>
</dbReference>
<feature type="transmembrane region" description="Helical" evidence="11">
    <location>
        <begin position="79"/>
        <end position="98"/>
    </location>
</feature>
<protein>
    <recommendedName>
        <fullName evidence="11">Na(+)/H(+) antiporter NhaA</fullName>
    </recommendedName>
    <alternativeName>
        <fullName evidence="11">Sodium/proton antiporter NhaA</fullName>
    </alternativeName>
</protein>
<evidence type="ECO:0000256" key="6">
    <source>
        <dbReference type="ARBA" id="ARBA00022989"/>
    </source>
</evidence>
<name>A0ABY4QYY4_9ACTN</name>
<dbReference type="Gene3D" id="1.20.1530.10">
    <property type="entry name" value="Na+/H+ antiporter like domain"/>
    <property type="match status" value="1"/>
</dbReference>
<dbReference type="HAMAP" id="MF_01844">
    <property type="entry name" value="NhaA"/>
    <property type="match status" value="1"/>
</dbReference>
<feature type="transmembrane region" description="Helical" evidence="11">
    <location>
        <begin position="198"/>
        <end position="217"/>
    </location>
</feature>
<evidence type="ECO:0000256" key="4">
    <source>
        <dbReference type="ARBA" id="ARBA00022475"/>
    </source>
</evidence>
<evidence type="ECO:0000256" key="10">
    <source>
        <dbReference type="ARBA" id="ARBA00023201"/>
    </source>
</evidence>
<keyword evidence="4 11" id="KW-1003">Cell membrane</keyword>
<gene>
    <name evidence="11 12" type="primary">nhaA</name>
    <name evidence="12" type="ORF">M6D93_02325</name>
</gene>
<feature type="transmembrane region" description="Helical" evidence="11">
    <location>
        <begin position="411"/>
        <end position="430"/>
    </location>
</feature>
<evidence type="ECO:0000313" key="13">
    <source>
        <dbReference type="Proteomes" id="UP001056336"/>
    </source>
</evidence>
<feature type="transmembrane region" description="Helical" evidence="11">
    <location>
        <begin position="377"/>
        <end position="399"/>
    </location>
</feature>
<feature type="transmembrane region" description="Helical" evidence="11">
    <location>
        <begin position="138"/>
        <end position="160"/>
    </location>
</feature>
<dbReference type="RefSeq" id="WP_249772644.1">
    <property type="nucleotide sequence ID" value="NZ_CP097332.1"/>
</dbReference>
<comment type="subcellular location">
    <subcellularLocation>
        <location evidence="1">Cell inner membrane</location>
        <topology evidence="1">Multi-pass membrane protein</topology>
    </subcellularLocation>
    <subcellularLocation>
        <location evidence="11">Cell membrane</location>
        <topology evidence="11">Multi-pass membrane protein</topology>
    </subcellularLocation>
</comment>
<keyword evidence="7 11" id="KW-0915">Sodium</keyword>
<feature type="transmembrane region" description="Helical" evidence="11">
    <location>
        <begin position="25"/>
        <end position="47"/>
    </location>
</feature>
<comment type="catalytic activity">
    <reaction evidence="11">
        <text>Na(+)(in) + 2 H(+)(out) = Na(+)(out) + 2 H(+)(in)</text>
        <dbReference type="Rhea" id="RHEA:29251"/>
        <dbReference type="ChEBI" id="CHEBI:15378"/>
        <dbReference type="ChEBI" id="CHEBI:29101"/>
    </reaction>
</comment>
<keyword evidence="6 11" id="KW-1133">Transmembrane helix</keyword>
<reference evidence="12" key="2">
    <citation type="submission" date="2022-05" db="EMBL/GenBank/DDBJ databases">
        <authorList>
            <person name="Kim J.-S."/>
            <person name="Lee K."/>
            <person name="Suh M."/>
            <person name="Eom M."/>
            <person name="Kim J.-S."/>
            <person name="Kim D.-S."/>
            <person name="Ko S.-H."/>
            <person name="Shin Y."/>
            <person name="Lee J.-S."/>
        </authorList>
    </citation>
    <scope>NUCLEOTIDE SEQUENCE</scope>
    <source>
        <strain evidence="12">N237</strain>
    </source>
</reference>
<evidence type="ECO:0000313" key="12">
    <source>
        <dbReference type="EMBL" id="UQX88848.1"/>
    </source>
</evidence>
<dbReference type="PANTHER" id="PTHR30341">
    <property type="entry name" value="SODIUM ION/PROTON ANTIPORTER NHAA-RELATED"/>
    <property type="match status" value="1"/>
</dbReference>
<keyword evidence="3 11" id="KW-0050">Antiport</keyword>
<dbReference type="PANTHER" id="PTHR30341:SF0">
    <property type="entry name" value="NA(+)_H(+) ANTIPORTER NHAA"/>
    <property type="match status" value="1"/>
</dbReference>
<evidence type="ECO:0000256" key="11">
    <source>
        <dbReference type="HAMAP-Rule" id="MF_01844"/>
    </source>
</evidence>
<dbReference type="InterPro" id="IPR004670">
    <property type="entry name" value="NhaA"/>
</dbReference>
<keyword evidence="2 11" id="KW-0813">Transport</keyword>
<comment type="similarity">
    <text evidence="11">Belongs to the NhaA Na(+)/H(+) (TC 2.A.33) antiporter family.</text>
</comment>
<evidence type="ECO:0000256" key="9">
    <source>
        <dbReference type="ARBA" id="ARBA00023136"/>
    </source>
</evidence>
<feature type="transmembrane region" description="Helical" evidence="11">
    <location>
        <begin position="110"/>
        <end position="132"/>
    </location>
</feature>
<keyword evidence="13" id="KW-1185">Reference proteome</keyword>
<evidence type="ECO:0000256" key="2">
    <source>
        <dbReference type="ARBA" id="ARBA00022448"/>
    </source>
</evidence>
<dbReference type="EMBL" id="CP097332">
    <property type="protein sequence ID" value="UQX88848.1"/>
    <property type="molecule type" value="Genomic_DNA"/>
</dbReference>
<dbReference type="Proteomes" id="UP001056336">
    <property type="component" value="Chromosome"/>
</dbReference>
<organism evidence="12 13">
    <name type="scientific">Jatrophihabitans telluris</name>
    <dbReference type="NCBI Taxonomy" id="2038343"/>
    <lineage>
        <taxon>Bacteria</taxon>
        <taxon>Bacillati</taxon>
        <taxon>Actinomycetota</taxon>
        <taxon>Actinomycetes</taxon>
        <taxon>Jatrophihabitantales</taxon>
        <taxon>Jatrophihabitantaceae</taxon>
        <taxon>Jatrophihabitans</taxon>
    </lineage>
</organism>
<feature type="transmembrane region" description="Helical" evidence="11">
    <location>
        <begin position="337"/>
        <end position="357"/>
    </location>
</feature>
<accession>A0ABY4QYY4</accession>
<keyword evidence="8 11" id="KW-0406">Ion transport</keyword>
<evidence type="ECO:0000256" key="7">
    <source>
        <dbReference type="ARBA" id="ARBA00023053"/>
    </source>
</evidence>
<proteinExistence type="inferred from homology"/>
<evidence type="ECO:0000256" key="3">
    <source>
        <dbReference type="ARBA" id="ARBA00022449"/>
    </source>
</evidence>
<evidence type="ECO:0000256" key="8">
    <source>
        <dbReference type="ARBA" id="ARBA00023065"/>
    </source>
</evidence>
<keyword evidence="10 11" id="KW-0739">Sodium transport</keyword>
<keyword evidence="5 11" id="KW-0812">Transmembrane</keyword>
<dbReference type="Pfam" id="PF06965">
    <property type="entry name" value="Na_H_antiport_1"/>
    <property type="match status" value="1"/>
</dbReference>
<feature type="transmembrane region" description="Helical" evidence="11">
    <location>
        <begin position="172"/>
        <end position="192"/>
    </location>
</feature>
<feature type="transmembrane region" description="Helical" evidence="11">
    <location>
        <begin position="224"/>
        <end position="244"/>
    </location>
</feature>
<keyword evidence="9 11" id="KW-0472">Membrane</keyword>
<comment type="function">
    <text evidence="11">Na(+)/H(+) antiporter that extrudes sodium in exchange for external protons.</text>
</comment>
<dbReference type="NCBIfam" id="TIGR00773">
    <property type="entry name" value="NhaA"/>
    <property type="match status" value="1"/>
</dbReference>
<reference evidence="12" key="1">
    <citation type="journal article" date="2018" name="Int. J. Syst. Evol. Microbiol.">
        <title>Jatrophihabitans telluris sp. nov., isolated from sediment soil of lava forest wetlands and the emended description of the genus Jatrophihabitans.</title>
        <authorList>
            <person name="Lee K.C."/>
            <person name="Suh M.K."/>
            <person name="Eom M.K."/>
            <person name="Kim K.K."/>
            <person name="Kim J.S."/>
            <person name="Kim D.S."/>
            <person name="Ko S.H."/>
            <person name="Shin Y.K."/>
            <person name="Lee J.S."/>
        </authorList>
    </citation>
    <scope>NUCLEOTIDE SEQUENCE</scope>
    <source>
        <strain evidence="12">N237</strain>
    </source>
</reference>
<evidence type="ECO:0000256" key="1">
    <source>
        <dbReference type="ARBA" id="ARBA00004429"/>
    </source>
</evidence>
<sequence>MTTSLRPGPPLRFTTPQMTPSARRFIANEAGSAAVLLGATVIALVWANSPFSTSYFHFWNTPVRLDVGRFGLDLDLRHVVNDAAMAVFFLVLGLEISRETVAGELRNRRTLAVPACGAIGGMVVPIAIYLAINHSGPAAHGWGIVMSSDTAFVLGVLALFGPRCPDQLRLFLLALAVVDDIGAISVMAIFYTDHVHPVALAIALALFGCFVLLRWLGVWRLTPFVLLGLGFWLATYASGVHPTLAGVLTGLMVPAYSAEESRRRELLVFGRALIENPSAAGARLASLAASATVSASERLQNWLHPWSAYFVIPAFGLANAGVSLSPRTLADAVHSEVAVGIAVALVVGNAVGITLFSTIALRTHIGTLPGRVRYSHLFGGAVLAGMGFTISLFITDLAFDSATLRDEAKIGILAGSLLAALLGAWILRIMGERTPLCTPAGDDAPAALPPLPWSAPGFGPAGPAVGTRQ</sequence>